<accession>A0ABW3WB57</accession>
<keyword evidence="3" id="KW-1185">Reference proteome</keyword>
<sequence>MAFSNVALADWFLSSETKALITKAEAGDINAQFLVGSAYDSGKGTPRDGNEAMKWYRMAAERGHAEAQNSLGSGFQAEKRYEEALPWYEKASAQGHALATNNLAYLYDLGLGVKQDRRKGFELYSRAADLGWAEAMWNIANMYGAGQLGEKDLVAACVWAFRARKFAASSERQLLTHLGRVIPYFERSLSAEQLTSCREQSETWAPTALRATKDAQPGVAGDAAPKSGAAPLN</sequence>
<dbReference type="InterPro" id="IPR011990">
    <property type="entry name" value="TPR-like_helical_dom_sf"/>
</dbReference>
<proteinExistence type="predicted"/>
<comment type="caution">
    <text evidence="2">The sequence shown here is derived from an EMBL/GenBank/DDBJ whole genome shotgun (WGS) entry which is preliminary data.</text>
</comment>
<dbReference type="EMBL" id="JBHTMC010000008">
    <property type="protein sequence ID" value="MFD1262857.1"/>
    <property type="molecule type" value="Genomic_DNA"/>
</dbReference>
<protein>
    <submittedName>
        <fullName evidence="2">Tetratricopeptide repeat protein</fullName>
    </submittedName>
</protein>
<name>A0ABW3WB57_9RHOO</name>
<dbReference type="SMART" id="SM00671">
    <property type="entry name" value="SEL1"/>
    <property type="match status" value="4"/>
</dbReference>
<evidence type="ECO:0000256" key="1">
    <source>
        <dbReference type="SAM" id="MobiDB-lite"/>
    </source>
</evidence>
<dbReference type="InterPro" id="IPR050767">
    <property type="entry name" value="Sel1_AlgK"/>
</dbReference>
<evidence type="ECO:0000313" key="2">
    <source>
        <dbReference type="EMBL" id="MFD1262857.1"/>
    </source>
</evidence>
<dbReference type="Proteomes" id="UP001597158">
    <property type="component" value="Unassembled WGS sequence"/>
</dbReference>
<organism evidence="2 3">
    <name type="scientific">Thauera mechernichensis</name>
    <dbReference type="NCBI Taxonomy" id="82788"/>
    <lineage>
        <taxon>Bacteria</taxon>
        <taxon>Pseudomonadati</taxon>
        <taxon>Pseudomonadota</taxon>
        <taxon>Betaproteobacteria</taxon>
        <taxon>Rhodocyclales</taxon>
        <taxon>Zoogloeaceae</taxon>
        <taxon>Thauera</taxon>
    </lineage>
</organism>
<dbReference type="SUPFAM" id="SSF81901">
    <property type="entry name" value="HCP-like"/>
    <property type="match status" value="1"/>
</dbReference>
<dbReference type="PANTHER" id="PTHR11102">
    <property type="entry name" value="SEL-1-LIKE PROTEIN"/>
    <property type="match status" value="1"/>
</dbReference>
<dbReference type="InterPro" id="IPR006597">
    <property type="entry name" value="Sel1-like"/>
</dbReference>
<dbReference type="Pfam" id="PF08238">
    <property type="entry name" value="Sel1"/>
    <property type="match status" value="4"/>
</dbReference>
<dbReference type="Gene3D" id="1.25.40.10">
    <property type="entry name" value="Tetratricopeptide repeat domain"/>
    <property type="match status" value="2"/>
</dbReference>
<evidence type="ECO:0000313" key="3">
    <source>
        <dbReference type="Proteomes" id="UP001597158"/>
    </source>
</evidence>
<reference evidence="3" key="1">
    <citation type="journal article" date="2019" name="Int. J. Syst. Evol. Microbiol.">
        <title>The Global Catalogue of Microorganisms (GCM) 10K type strain sequencing project: providing services to taxonomists for standard genome sequencing and annotation.</title>
        <authorList>
            <consortium name="The Broad Institute Genomics Platform"/>
            <consortium name="The Broad Institute Genome Sequencing Center for Infectious Disease"/>
            <person name="Wu L."/>
            <person name="Ma J."/>
        </authorList>
    </citation>
    <scope>NUCLEOTIDE SEQUENCE [LARGE SCALE GENOMIC DNA]</scope>
    <source>
        <strain evidence="3">CCUG 48884</strain>
    </source>
</reference>
<gene>
    <name evidence="2" type="ORF">ACFQ4M_04620</name>
</gene>
<dbReference type="PANTHER" id="PTHR11102:SF160">
    <property type="entry name" value="ERAD-ASSOCIATED E3 UBIQUITIN-PROTEIN LIGASE COMPONENT HRD3"/>
    <property type="match status" value="1"/>
</dbReference>
<dbReference type="RefSeq" id="WP_277834466.1">
    <property type="nucleotide sequence ID" value="NZ_JARQZE010000013.1"/>
</dbReference>
<feature type="region of interest" description="Disordered" evidence="1">
    <location>
        <begin position="205"/>
        <end position="233"/>
    </location>
</feature>